<keyword evidence="2" id="KW-1185">Reference proteome</keyword>
<accession>A0ABR4UKC8</accession>
<comment type="caution">
    <text evidence="1">The sequence shown here is derived from an EMBL/GenBank/DDBJ whole genome shotgun (WGS) entry which is preliminary data.</text>
</comment>
<organism evidence="1 2">
    <name type="scientific">Chryseobacterium vrystaatense</name>
    <dbReference type="NCBI Taxonomy" id="307480"/>
    <lineage>
        <taxon>Bacteria</taxon>
        <taxon>Pseudomonadati</taxon>
        <taxon>Bacteroidota</taxon>
        <taxon>Flavobacteriia</taxon>
        <taxon>Flavobacteriales</taxon>
        <taxon>Weeksellaceae</taxon>
        <taxon>Chryseobacterium group</taxon>
        <taxon>Chryseobacterium</taxon>
    </lineage>
</organism>
<evidence type="ECO:0000313" key="2">
    <source>
        <dbReference type="Proteomes" id="UP000028719"/>
    </source>
</evidence>
<reference evidence="1 2" key="1">
    <citation type="submission" date="2014-07" db="EMBL/GenBank/DDBJ databases">
        <title>Genome of Chryseobacterium vrystaatense LMG 22846.</title>
        <authorList>
            <person name="Pipes S.E."/>
            <person name="Stropko S.J."/>
            <person name="Newman J.D."/>
        </authorList>
    </citation>
    <scope>NUCLEOTIDE SEQUENCE [LARGE SCALE GENOMIC DNA]</scope>
    <source>
        <strain evidence="1 2">LMG 22846</strain>
    </source>
</reference>
<proteinExistence type="predicted"/>
<evidence type="ECO:0000313" key="1">
    <source>
        <dbReference type="EMBL" id="KFF25287.1"/>
    </source>
</evidence>
<gene>
    <name evidence="1" type="ORF">IW16_14810</name>
</gene>
<dbReference type="Proteomes" id="UP000028719">
    <property type="component" value="Unassembled WGS sequence"/>
</dbReference>
<sequence length="182" mass="21922">MEFNNRILSKEVSLLFIDNFDINNWDDLNQLKIIYKSLFPKGSTLFFSFRREENLTEEKELKKLKVRILDTFNNEGEYLILKKLDDVRFDSIARIVINENTYNLIFDLWNYFYSCTFFIPNKNLTFSDYIKFQQKIKFQDKGNEKLLNECFTDFTCIKGLGGDNMIISYRNNYNLPNFYCKE</sequence>
<name>A0ABR4UKC8_9FLAO</name>
<dbReference type="RefSeq" id="WP_034745447.1">
    <property type="nucleotide sequence ID" value="NZ_JPRI01000005.1"/>
</dbReference>
<protein>
    <submittedName>
        <fullName evidence="1">Uncharacterized protein</fullName>
    </submittedName>
</protein>
<dbReference type="EMBL" id="JPRI01000005">
    <property type="protein sequence ID" value="KFF25287.1"/>
    <property type="molecule type" value="Genomic_DNA"/>
</dbReference>